<protein>
    <submittedName>
        <fullName evidence="2">Uncharacterized protein</fullName>
    </submittedName>
</protein>
<dbReference type="EMBL" id="CADEBD010000308">
    <property type="protein sequence ID" value="CAB3239624.1"/>
    <property type="molecule type" value="Genomic_DNA"/>
</dbReference>
<evidence type="ECO:0000256" key="1">
    <source>
        <dbReference type="SAM" id="MobiDB-lite"/>
    </source>
</evidence>
<gene>
    <name evidence="2" type="ORF">APLA_LOCUS8796</name>
</gene>
<comment type="caution">
    <text evidence="2">The sequence shown here is derived from an EMBL/GenBank/DDBJ whole genome shotgun (WGS) entry which is preliminary data.</text>
</comment>
<accession>A0A8S1A1M8</accession>
<dbReference type="Proteomes" id="UP000494256">
    <property type="component" value="Unassembled WGS sequence"/>
</dbReference>
<sequence>MANGEHDVRRRDISRQHYMTHWTLDTLYTLHTLFFYEWPRSAEITKTNSRARLQRDCGTFCEQEPPPYKSQNWSRGGRRAGPVRPASVCARAEIHARPDVARSNTPTSYLYEQPPFIVSEMSRG</sequence>
<dbReference type="OrthoDB" id="242257at2759"/>
<dbReference type="AlphaFoldDB" id="A0A8S1A1M8"/>
<reference evidence="2 3" key="1">
    <citation type="submission" date="2020-04" db="EMBL/GenBank/DDBJ databases">
        <authorList>
            <person name="Wallbank WR R."/>
            <person name="Pardo Diaz C."/>
            <person name="Kozak K."/>
            <person name="Martin S."/>
            <person name="Jiggins C."/>
            <person name="Moest M."/>
            <person name="Warren A I."/>
            <person name="Byers J.R.P. K."/>
            <person name="Montejo-Kovacevich G."/>
            <person name="Yen C E."/>
        </authorList>
    </citation>
    <scope>NUCLEOTIDE SEQUENCE [LARGE SCALE GENOMIC DNA]</scope>
</reference>
<feature type="region of interest" description="Disordered" evidence="1">
    <location>
        <begin position="62"/>
        <end position="84"/>
    </location>
</feature>
<proteinExistence type="predicted"/>
<name>A0A8S1A1M8_ARCPL</name>
<evidence type="ECO:0000313" key="3">
    <source>
        <dbReference type="Proteomes" id="UP000494256"/>
    </source>
</evidence>
<evidence type="ECO:0000313" key="2">
    <source>
        <dbReference type="EMBL" id="CAB3239624.1"/>
    </source>
</evidence>
<organism evidence="2 3">
    <name type="scientific">Arctia plantaginis</name>
    <name type="common">Wood tiger moth</name>
    <name type="synonym">Phalaena plantaginis</name>
    <dbReference type="NCBI Taxonomy" id="874455"/>
    <lineage>
        <taxon>Eukaryota</taxon>
        <taxon>Metazoa</taxon>
        <taxon>Ecdysozoa</taxon>
        <taxon>Arthropoda</taxon>
        <taxon>Hexapoda</taxon>
        <taxon>Insecta</taxon>
        <taxon>Pterygota</taxon>
        <taxon>Neoptera</taxon>
        <taxon>Endopterygota</taxon>
        <taxon>Lepidoptera</taxon>
        <taxon>Glossata</taxon>
        <taxon>Ditrysia</taxon>
        <taxon>Noctuoidea</taxon>
        <taxon>Erebidae</taxon>
        <taxon>Arctiinae</taxon>
        <taxon>Arctia</taxon>
    </lineage>
</organism>